<dbReference type="AlphaFoldDB" id="A0A6V8M0B5"/>
<feature type="domain" description="N-acyl amino acid synthase FeeM catalytic core" evidence="2">
    <location>
        <begin position="65"/>
        <end position="222"/>
    </location>
</feature>
<dbReference type="Proteomes" id="UP000494245">
    <property type="component" value="Unassembled WGS sequence"/>
</dbReference>
<reference evidence="3 4" key="1">
    <citation type="submission" date="2020-04" db="EMBL/GenBank/DDBJ databases">
        <authorList>
            <consortium name="Desulfovibrio sp. FSS-1 genome sequencing consortium"/>
            <person name="Shimoshige H."/>
            <person name="Kobayashi H."/>
            <person name="Maekawa T."/>
        </authorList>
    </citation>
    <scope>NUCLEOTIDE SEQUENCE [LARGE SCALE GENOMIC DNA]</scope>
    <source>
        <strain evidence="3 4">SIID29052-01</strain>
    </source>
</reference>
<comment type="caution">
    <text evidence="3">The sequence shown here is derived from an EMBL/GenBank/DDBJ whole genome shotgun (WGS) entry which is preliminary data.</text>
</comment>
<dbReference type="Gene3D" id="3.40.630.30">
    <property type="match status" value="1"/>
</dbReference>
<dbReference type="InterPro" id="IPR054597">
    <property type="entry name" value="FeeM_cat"/>
</dbReference>
<dbReference type="RefSeq" id="WP_235956901.1">
    <property type="nucleotide sequence ID" value="NZ_BLTE01000007.1"/>
</dbReference>
<evidence type="ECO:0000259" key="2">
    <source>
        <dbReference type="Pfam" id="PF21926"/>
    </source>
</evidence>
<reference evidence="3 4" key="2">
    <citation type="submission" date="2020-05" db="EMBL/GenBank/DDBJ databases">
        <title>Draft genome sequence of Desulfovibrio sp. strainFSS-1.</title>
        <authorList>
            <person name="Shimoshige H."/>
            <person name="Kobayashi H."/>
            <person name="Maekawa T."/>
        </authorList>
    </citation>
    <scope>NUCLEOTIDE SEQUENCE [LARGE SCALE GENOMIC DNA]</scope>
    <source>
        <strain evidence="3 4">SIID29052-01</strain>
    </source>
</reference>
<feature type="compositionally biased region" description="Low complexity" evidence="1">
    <location>
        <begin position="1"/>
        <end position="12"/>
    </location>
</feature>
<gene>
    <name evidence="3" type="ORF">NNJEOMEG_01753</name>
</gene>
<feature type="region of interest" description="Disordered" evidence="1">
    <location>
        <begin position="1"/>
        <end position="30"/>
    </location>
</feature>
<evidence type="ECO:0000313" key="4">
    <source>
        <dbReference type="Proteomes" id="UP000494245"/>
    </source>
</evidence>
<evidence type="ECO:0000313" key="3">
    <source>
        <dbReference type="EMBL" id="GFK93915.1"/>
    </source>
</evidence>
<accession>A0A6V8M0B5</accession>
<keyword evidence="4" id="KW-1185">Reference proteome</keyword>
<evidence type="ECO:0000256" key="1">
    <source>
        <dbReference type="SAM" id="MobiDB-lite"/>
    </source>
</evidence>
<dbReference type="InterPro" id="IPR016181">
    <property type="entry name" value="Acyl_CoA_acyltransferase"/>
</dbReference>
<organism evidence="3 4">
    <name type="scientific">Fundidesulfovibrio magnetotacticus</name>
    <dbReference type="NCBI Taxonomy" id="2730080"/>
    <lineage>
        <taxon>Bacteria</taxon>
        <taxon>Pseudomonadati</taxon>
        <taxon>Thermodesulfobacteriota</taxon>
        <taxon>Desulfovibrionia</taxon>
        <taxon>Desulfovibrionales</taxon>
        <taxon>Desulfovibrionaceae</taxon>
        <taxon>Fundidesulfovibrio</taxon>
    </lineage>
</organism>
<dbReference type="EMBL" id="BLTE01000007">
    <property type="protein sequence ID" value="GFK93915.1"/>
    <property type="molecule type" value="Genomic_DNA"/>
</dbReference>
<dbReference type="Pfam" id="PF21926">
    <property type="entry name" value="FeeM"/>
    <property type="match status" value="1"/>
</dbReference>
<dbReference type="SUPFAM" id="SSF55729">
    <property type="entry name" value="Acyl-CoA N-acyltransferases (Nat)"/>
    <property type="match status" value="1"/>
</dbReference>
<name>A0A6V8M0B5_9BACT</name>
<protein>
    <recommendedName>
        <fullName evidence="2">N-acyl amino acid synthase FeeM catalytic core domain-containing protein</fullName>
    </recommendedName>
</protein>
<proteinExistence type="predicted"/>
<sequence>MQHISLSNSSGSPLPPPIAQDDGSTSGADRRRTIRIRRSALLDAKLESLDRPSIKIAETMEEYSQAFGVLHDVYVASGYLRSPLTSGMHFGIHHLLPKTCVFVFKTYLTVISTMSYIPDTPQFGLPMDELYKDELDSLRAQGRKIIEVGSLATSPHRRWQNIVVFLAKAIFTYALSTGADDLCIMVNPKHVRFYKSIFLFEEFGEAKHYGKVDAPAVALRADMRDIESALFKAYHDNDFDTNLHAFFVKVNARPGGHEVDGESSEKDYSLDNDIMRHLLHSNPFVLHALSPGQLAWLKQTYGCVISQTPPPVS</sequence>